<dbReference type="EMBL" id="NCVQ01000005">
    <property type="protein sequence ID" value="PWZ28578.1"/>
    <property type="molecule type" value="Genomic_DNA"/>
</dbReference>
<feature type="chain" id="PRO_5036339216" evidence="6">
    <location>
        <begin position="22"/>
        <end position="347"/>
    </location>
</feature>
<dbReference type="InterPro" id="IPR000490">
    <property type="entry name" value="Glyco_hydro_17"/>
</dbReference>
<comment type="caution">
    <text evidence="7">The sequence shown here is derived from an EMBL/GenBank/DDBJ whole genome shotgun (WGS) entry which is preliminary data.</text>
</comment>
<organism evidence="7">
    <name type="scientific">Zea mays</name>
    <name type="common">Maize</name>
    <dbReference type="NCBI Taxonomy" id="4577"/>
    <lineage>
        <taxon>Eukaryota</taxon>
        <taxon>Viridiplantae</taxon>
        <taxon>Streptophyta</taxon>
        <taxon>Embryophyta</taxon>
        <taxon>Tracheophyta</taxon>
        <taxon>Spermatophyta</taxon>
        <taxon>Magnoliopsida</taxon>
        <taxon>Liliopsida</taxon>
        <taxon>Poales</taxon>
        <taxon>Poaceae</taxon>
        <taxon>PACMAD clade</taxon>
        <taxon>Panicoideae</taxon>
        <taxon>Andropogonodae</taxon>
        <taxon>Andropogoneae</taxon>
        <taxon>Tripsacinae</taxon>
        <taxon>Zea</taxon>
    </lineage>
</organism>
<evidence type="ECO:0000256" key="6">
    <source>
        <dbReference type="SAM" id="SignalP"/>
    </source>
</evidence>
<feature type="signal peptide" evidence="6">
    <location>
        <begin position="1"/>
        <end position="21"/>
    </location>
</feature>
<gene>
    <name evidence="7" type="primary">E13B_2</name>
    <name evidence="8" type="synonym">E13B_0</name>
    <name evidence="8" type="ORF">Zm00014a_001187</name>
    <name evidence="7" type="ORF">Zm00014a_010428</name>
</gene>
<evidence type="ECO:0000256" key="3">
    <source>
        <dbReference type="ARBA" id="ARBA00023295"/>
    </source>
</evidence>
<dbReference type="Pfam" id="PF00332">
    <property type="entry name" value="Glyco_hydro_17"/>
    <property type="match status" value="1"/>
</dbReference>
<evidence type="ECO:0000256" key="1">
    <source>
        <dbReference type="ARBA" id="ARBA00008773"/>
    </source>
</evidence>
<evidence type="ECO:0000313" key="9">
    <source>
        <dbReference type="Proteomes" id="UP000251960"/>
    </source>
</evidence>
<reference evidence="7 9" key="1">
    <citation type="journal article" date="2018" name="Nat. Genet.">
        <title>Extensive intraspecific gene order and gene structural variations between Mo17 and other maize genomes.</title>
        <authorList>
            <person name="Sun S."/>
            <person name="Zhou Y."/>
            <person name="Chen J."/>
            <person name="Shi J."/>
            <person name="Zhao H."/>
            <person name="Zhao H."/>
            <person name="Song W."/>
            <person name="Zhang M."/>
            <person name="Cui Y."/>
            <person name="Dong X."/>
            <person name="Liu H."/>
            <person name="Ma X."/>
            <person name="Jiao Y."/>
            <person name="Wang B."/>
            <person name="Wei X."/>
            <person name="Stein J.C."/>
            <person name="Glaubitz J.C."/>
            <person name="Lu F."/>
            <person name="Yu G."/>
            <person name="Liang C."/>
            <person name="Fengler K."/>
            <person name="Li B."/>
            <person name="Rafalski A."/>
            <person name="Schnable P.S."/>
            <person name="Ware D.H."/>
            <person name="Buckler E.S."/>
            <person name="Lai J."/>
        </authorList>
    </citation>
    <scope>NUCLEOTIDE SEQUENCE [LARGE SCALE GENOMIC DNA]</scope>
    <source>
        <strain evidence="9">cv. Missouri 17</strain>
        <tissue evidence="7">Seedling</tissue>
    </source>
</reference>
<dbReference type="Proteomes" id="UP000251960">
    <property type="component" value="Chromosome 4"/>
</dbReference>
<protein>
    <submittedName>
        <fullName evidence="7">Glucan endo-1,3-beta-glucosidase, acidic isoform</fullName>
    </submittedName>
</protein>
<evidence type="ECO:0000256" key="5">
    <source>
        <dbReference type="RuleBase" id="RU004336"/>
    </source>
</evidence>
<dbReference type="AlphaFoldDB" id="A0A3L6F6N4"/>
<comment type="similarity">
    <text evidence="1 4">Belongs to the glycosyl hydrolase 17 family.</text>
</comment>
<dbReference type="InterPro" id="IPR017853">
    <property type="entry name" value="GH"/>
</dbReference>
<evidence type="ECO:0000256" key="4">
    <source>
        <dbReference type="RuleBase" id="RU004335"/>
    </source>
</evidence>
<dbReference type="EMBL" id="NCVQ01000005">
    <property type="protein sequence ID" value="PWZ27690.1"/>
    <property type="molecule type" value="Genomic_DNA"/>
</dbReference>
<keyword evidence="6" id="KW-0732">Signal</keyword>
<dbReference type="Gene3D" id="3.20.20.80">
    <property type="entry name" value="Glycosidases"/>
    <property type="match status" value="1"/>
</dbReference>
<accession>A0A3L6F3X4</accession>
<keyword evidence="3 5" id="KW-0326">Glycosidase</keyword>
<evidence type="ECO:0000313" key="8">
    <source>
        <dbReference type="EMBL" id="PWZ28578.1"/>
    </source>
</evidence>
<evidence type="ECO:0000256" key="2">
    <source>
        <dbReference type="ARBA" id="ARBA00022801"/>
    </source>
</evidence>
<dbReference type="FunFam" id="3.20.20.80:FF:000010">
    <property type="entry name" value="glucan endo-1,3-beta-glucosidase, basic"/>
    <property type="match status" value="1"/>
</dbReference>
<dbReference type="PROSITE" id="PS00587">
    <property type="entry name" value="GLYCOSYL_HYDROL_F17"/>
    <property type="match status" value="1"/>
</dbReference>
<evidence type="ECO:0000313" key="7">
    <source>
        <dbReference type="EMBL" id="PWZ27690.1"/>
    </source>
</evidence>
<dbReference type="SUPFAM" id="SSF51445">
    <property type="entry name" value="(Trans)glycosidases"/>
    <property type="match status" value="1"/>
</dbReference>
<proteinExistence type="inferred from homology"/>
<sequence>MAKQAVLLPMAALALVLGALATIPAGVRSIGVCYGMNGDDLPSASDVVQLYKDNGIDSMRIYSPDTDVLQALSGSGIAVTVGVPNADVGGLASRPSAAAAWVQSYVLAFPAVQFRYIAVGNEVVAGWGRGDAERVLLPAMRNLDRALSAAGLADDIKVSTAVAIDVLGSSFPPSAGTFAPSAGYMAHVARYLQSTGAPLLANLYPYYSYISDPSAVDINYALLAMPAGTVVVQDGGYSYDSLFDAMVDCFYSALENAGAGNVTVVVSESGWPSAGSDAANTTNSQAYSQNLINHVGQGTPKRPGPIEAYIFATFNEDQKLGDDETRRHFGLFNKDRSLVYPVDFVNP</sequence>
<dbReference type="GO" id="GO:0005975">
    <property type="term" value="P:carbohydrate metabolic process"/>
    <property type="evidence" value="ECO:0007669"/>
    <property type="project" value="InterPro"/>
</dbReference>
<dbReference type="InterPro" id="IPR044965">
    <property type="entry name" value="Glyco_hydro_17_plant"/>
</dbReference>
<keyword evidence="2 5" id="KW-0378">Hydrolase</keyword>
<dbReference type="GO" id="GO:0042973">
    <property type="term" value="F:glucan endo-1,3-beta-D-glucosidase activity"/>
    <property type="evidence" value="ECO:0007669"/>
    <property type="project" value="UniProtKB-ARBA"/>
</dbReference>
<name>A0A3L6F6N4_MAIZE</name>
<accession>A0A3L6F6N4</accession>
<dbReference type="PANTHER" id="PTHR32227">
    <property type="entry name" value="GLUCAN ENDO-1,3-BETA-GLUCOSIDASE BG1-RELATED-RELATED"/>
    <property type="match status" value="1"/>
</dbReference>